<dbReference type="Pfam" id="PF00330">
    <property type="entry name" value="Aconitase"/>
    <property type="match status" value="1"/>
</dbReference>
<proteinExistence type="inferred from homology"/>
<evidence type="ECO:0000256" key="7">
    <source>
        <dbReference type="ARBA" id="ARBA00023239"/>
    </source>
</evidence>
<dbReference type="InterPro" id="IPR044137">
    <property type="entry name" value="AcnA_IRP_Swivel"/>
</dbReference>
<dbReference type="InterPro" id="IPR001030">
    <property type="entry name" value="Acoase/IPM_deHydtase_lsu_aba"/>
</dbReference>
<evidence type="ECO:0000256" key="5">
    <source>
        <dbReference type="ARBA" id="ARBA00023004"/>
    </source>
</evidence>
<dbReference type="GO" id="GO:0003994">
    <property type="term" value="F:aconitate hydratase activity"/>
    <property type="evidence" value="ECO:0007669"/>
    <property type="project" value="UniProtKB-EC"/>
</dbReference>
<dbReference type="EMBL" id="FOUJ01000003">
    <property type="protein sequence ID" value="SFM55627.1"/>
    <property type="molecule type" value="Genomic_DNA"/>
</dbReference>
<keyword evidence="6" id="KW-0411">Iron-sulfur</keyword>
<dbReference type="OrthoDB" id="255at2157"/>
<accession>A0A1I4RTQ8</accession>
<evidence type="ECO:0000256" key="1">
    <source>
        <dbReference type="ARBA" id="ARBA00001966"/>
    </source>
</evidence>
<sequence>MTNDDLKDPFGSKQTINIGDKKVNLYRLKKLEEQGITNISRLPYSIRVLLEAVLRNVDGRVITEEDVKNLASWSPKGVLAVDIPFTPSRVLMQDFTGVPAVVDIAAIRSATQRLGGDPSTINPVIPADLVIDHSIQVDYYGTSYARNCNEKYEFHRNQERYELLHWAQNAFDNMRVVPPASGIIHQVNLEYLASVVHLKEKNGELVAYPDTLVGTDSHTTMINGLGVLGWGVGGIEAEAVMLGQPYYMPIPEVVGFKLTGELKEGVSSTDLVLTVVEMLRKHGVVGKFVEFYGPGYKALELTERAVLANMAPEYGATMGFCPVDEVTLAYMTMTGRNEEQVSLVRQYCKEQGLFLEDDAPEPEFTSTLELDISTVTPCLAGPKRPQDRIPVQDMSRAFHQTMKDVFALKSGKAPNGDDEDYSRWLGEGGYSVSEITHPHHTGITKIKCADDVVAVTHGSVVIASITSCTNTSSPALMIGAGILAKKAVEKGLKVKPFVKTSLAPGSRVVTDYLEKAELMPYLDALGFHLVGYGCLTCIGNSGPLNEAVSNKIEEKDLTVAAVLSGNRNFEGRINSQIKANYLASPMLVVAYALAGNVDIDLMNEPIACDPNGQPVYLKDIWPGKEELDEAISKAVTPEMFMEQYSNVYQGTDLWRELEAPKGLLYEWDNDSTYIQEPPFFKDFPLEVDGLADIKGARALVMVADSITTDHISPAGSIPSSYPAGQYLISKGVDEKNFNSYGSRRGNHEVMMRGTFGNVRLKNKLVGSKEGSWTIHQPDNEEMPIYDAAMKYVEEGTPLVVVAGKEYGTGSSRDWAAKGTQLLGIKAVIAESFERIHRSNLVGMGVLPLQFKEGECAECLGLTGKETFDITGIDELKPFGEVTVTARSEDGAEKTFNVDVRLNSEVEVEYYMNGGILHKFLRDKVKGE</sequence>
<comment type="catalytic activity">
    <reaction evidence="8">
        <text>citrate = D-threo-isocitrate</text>
        <dbReference type="Rhea" id="RHEA:10336"/>
        <dbReference type="ChEBI" id="CHEBI:15562"/>
        <dbReference type="ChEBI" id="CHEBI:16947"/>
        <dbReference type="EC" id="4.2.1.3"/>
    </reaction>
</comment>
<dbReference type="PRINTS" id="PR00415">
    <property type="entry name" value="ACONITASE"/>
</dbReference>
<name>A0A1I4RTQ8_9EURY</name>
<keyword evidence="5" id="KW-0408">Iron</keyword>
<dbReference type="InterPro" id="IPR000573">
    <property type="entry name" value="AconitaseA/IPMdHydase_ssu_swvl"/>
</dbReference>
<feature type="domain" description="Aconitase A/isopropylmalate dehydratase small subunit swivel" evidence="10">
    <location>
        <begin position="725"/>
        <end position="852"/>
    </location>
</feature>
<evidence type="ECO:0000313" key="12">
    <source>
        <dbReference type="Proteomes" id="UP000198535"/>
    </source>
</evidence>
<dbReference type="InterPro" id="IPR015928">
    <property type="entry name" value="Aconitase/3IPM_dehydase_swvl"/>
</dbReference>
<evidence type="ECO:0000259" key="10">
    <source>
        <dbReference type="Pfam" id="PF00694"/>
    </source>
</evidence>
<dbReference type="SUPFAM" id="SSF53732">
    <property type="entry name" value="Aconitase iron-sulfur domain"/>
    <property type="match status" value="1"/>
</dbReference>
<evidence type="ECO:0000256" key="4">
    <source>
        <dbReference type="ARBA" id="ARBA00022723"/>
    </source>
</evidence>
<dbReference type="NCBIfam" id="NF006757">
    <property type="entry name" value="PRK09277.1"/>
    <property type="match status" value="1"/>
</dbReference>
<dbReference type="InterPro" id="IPR015931">
    <property type="entry name" value="Acnase/IPM_dHydase_lsu_aba_1/3"/>
</dbReference>
<dbReference type="InterPro" id="IPR018136">
    <property type="entry name" value="Aconitase_4Fe-4S_BS"/>
</dbReference>
<dbReference type="Gene3D" id="3.30.499.10">
    <property type="entry name" value="Aconitase, domain 3"/>
    <property type="match status" value="2"/>
</dbReference>
<keyword evidence="7" id="KW-0456">Lyase</keyword>
<dbReference type="FunFam" id="3.30.499.10:FF:000002">
    <property type="entry name" value="Aconitate hydratase"/>
    <property type="match status" value="1"/>
</dbReference>
<keyword evidence="4" id="KW-0479">Metal-binding</keyword>
<keyword evidence="12" id="KW-1185">Reference proteome</keyword>
<gene>
    <name evidence="11" type="ORF">SAMN04488696_1578</name>
</gene>
<dbReference type="EC" id="4.2.1.3" evidence="3"/>
<evidence type="ECO:0000256" key="2">
    <source>
        <dbReference type="ARBA" id="ARBA00007185"/>
    </source>
</evidence>
<dbReference type="GO" id="GO:0046872">
    <property type="term" value="F:metal ion binding"/>
    <property type="evidence" value="ECO:0007669"/>
    <property type="project" value="UniProtKB-KW"/>
</dbReference>
<dbReference type="Proteomes" id="UP000198535">
    <property type="component" value="Unassembled WGS sequence"/>
</dbReference>
<dbReference type="NCBIfam" id="TIGR01341">
    <property type="entry name" value="aconitase_1"/>
    <property type="match status" value="1"/>
</dbReference>
<dbReference type="InterPro" id="IPR006249">
    <property type="entry name" value="Aconitase/IRP2"/>
</dbReference>
<dbReference type="SUPFAM" id="SSF52016">
    <property type="entry name" value="LeuD/IlvD-like"/>
    <property type="match status" value="1"/>
</dbReference>
<protein>
    <recommendedName>
        <fullName evidence="3">aconitate hydratase</fullName>
        <ecNumber evidence="3">4.2.1.3</ecNumber>
    </recommendedName>
</protein>
<dbReference type="FunFam" id="3.20.19.10:FF:000001">
    <property type="entry name" value="Aconitate hydratase"/>
    <property type="match status" value="1"/>
</dbReference>
<dbReference type="Pfam" id="PF00694">
    <property type="entry name" value="Aconitase_C"/>
    <property type="match status" value="1"/>
</dbReference>
<dbReference type="AlphaFoldDB" id="A0A1I4RTQ8"/>
<dbReference type="InterPro" id="IPR036008">
    <property type="entry name" value="Aconitase_4Fe-4S_dom"/>
</dbReference>
<dbReference type="PANTHER" id="PTHR11670">
    <property type="entry name" value="ACONITASE/IRON-RESPONSIVE ELEMENT FAMILY MEMBER"/>
    <property type="match status" value="1"/>
</dbReference>
<evidence type="ECO:0000256" key="6">
    <source>
        <dbReference type="ARBA" id="ARBA00023014"/>
    </source>
</evidence>
<evidence type="ECO:0000256" key="8">
    <source>
        <dbReference type="ARBA" id="ARBA00023501"/>
    </source>
</evidence>
<dbReference type="PROSITE" id="PS00450">
    <property type="entry name" value="ACONITASE_1"/>
    <property type="match status" value="1"/>
</dbReference>
<evidence type="ECO:0000259" key="9">
    <source>
        <dbReference type="Pfam" id="PF00330"/>
    </source>
</evidence>
<dbReference type="STRING" id="487685.SAMN04488696_1578"/>
<dbReference type="NCBIfam" id="NF009520">
    <property type="entry name" value="PRK12881.1"/>
    <property type="match status" value="1"/>
</dbReference>
<dbReference type="GO" id="GO:0051536">
    <property type="term" value="F:iron-sulfur cluster binding"/>
    <property type="evidence" value="ECO:0007669"/>
    <property type="project" value="UniProtKB-KW"/>
</dbReference>
<dbReference type="RefSeq" id="WP_091935789.1">
    <property type="nucleotide sequence ID" value="NZ_FOUJ01000003.1"/>
</dbReference>
<dbReference type="Gene3D" id="3.20.19.10">
    <property type="entry name" value="Aconitase, domain 4"/>
    <property type="match status" value="1"/>
</dbReference>
<dbReference type="CDD" id="cd01586">
    <property type="entry name" value="AcnA_IRP"/>
    <property type="match status" value="1"/>
</dbReference>
<dbReference type="Gene3D" id="6.10.190.10">
    <property type="match status" value="1"/>
</dbReference>
<dbReference type="CDD" id="cd01580">
    <property type="entry name" value="AcnA_IRP_Swivel"/>
    <property type="match status" value="1"/>
</dbReference>
<evidence type="ECO:0000313" key="11">
    <source>
        <dbReference type="EMBL" id="SFM55627.1"/>
    </source>
</evidence>
<organism evidence="11 12">
    <name type="scientific">Methanolobus profundi</name>
    <dbReference type="NCBI Taxonomy" id="487685"/>
    <lineage>
        <taxon>Archaea</taxon>
        <taxon>Methanobacteriati</taxon>
        <taxon>Methanobacteriota</taxon>
        <taxon>Stenosarchaea group</taxon>
        <taxon>Methanomicrobia</taxon>
        <taxon>Methanosarcinales</taxon>
        <taxon>Methanosarcinaceae</taxon>
        <taxon>Methanolobus</taxon>
    </lineage>
</organism>
<comment type="cofactor">
    <cofactor evidence="1">
        <name>[4Fe-4S] cluster</name>
        <dbReference type="ChEBI" id="CHEBI:49883"/>
    </cofactor>
</comment>
<feature type="domain" description="Aconitase/3-isopropylmalate dehydratase large subunit alpha/beta/alpha" evidence="9">
    <location>
        <begin position="82"/>
        <end position="595"/>
    </location>
</feature>
<evidence type="ECO:0000256" key="3">
    <source>
        <dbReference type="ARBA" id="ARBA00012926"/>
    </source>
</evidence>
<comment type="similarity">
    <text evidence="2">Belongs to the aconitase/IPM isomerase family.</text>
</comment>
<reference evidence="12" key="1">
    <citation type="submission" date="2016-10" db="EMBL/GenBank/DDBJ databases">
        <authorList>
            <person name="Varghese N."/>
            <person name="Submissions S."/>
        </authorList>
    </citation>
    <scope>NUCLEOTIDE SEQUENCE [LARGE SCALE GENOMIC DNA]</scope>
    <source>
        <strain evidence="12">Mob M</strain>
    </source>
</reference>